<organism evidence="2 3">
    <name type="scientific">Streptomyces blastmyceticus</name>
    <dbReference type="NCBI Taxonomy" id="68180"/>
    <lineage>
        <taxon>Bacteria</taxon>
        <taxon>Bacillati</taxon>
        <taxon>Actinomycetota</taxon>
        <taxon>Actinomycetes</taxon>
        <taxon>Kitasatosporales</taxon>
        <taxon>Streptomycetaceae</taxon>
        <taxon>Streptomyces</taxon>
    </lineage>
</organism>
<comment type="caution">
    <text evidence="2">The sequence shown here is derived from an EMBL/GenBank/DDBJ whole genome shotgun (WGS) entry which is preliminary data.</text>
</comment>
<feature type="compositionally biased region" description="Polar residues" evidence="1">
    <location>
        <begin position="1"/>
        <end position="10"/>
    </location>
</feature>
<feature type="compositionally biased region" description="Polar residues" evidence="1">
    <location>
        <begin position="19"/>
        <end position="28"/>
    </location>
</feature>
<evidence type="ECO:0000256" key="1">
    <source>
        <dbReference type="SAM" id="MobiDB-lite"/>
    </source>
</evidence>
<reference evidence="2 3" key="1">
    <citation type="journal article" date="2019" name="Int. J. Syst. Evol. Microbiol.">
        <title>The Global Catalogue of Microorganisms (GCM) 10K type strain sequencing project: providing services to taxonomists for standard genome sequencing and annotation.</title>
        <authorList>
            <consortium name="The Broad Institute Genomics Platform"/>
            <consortium name="The Broad Institute Genome Sequencing Center for Infectious Disease"/>
            <person name="Wu L."/>
            <person name="Ma J."/>
        </authorList>
    </citation>
    <scope>NUCLEOTIDE SEQUENCE [LARGE SCALE GENOMIC DNA]</scope>
    <source>
        <strain evidence="2 3">JCM 4565</strain>
    </source>
</reference>
<evidence type="ECO:0000313" key="3">
    <source>
        <dbReference type="Proteomes" id="UP001500063"/>
    </source>
</evidence>
<dbReference type="Proteomes" id="UP001500063">
    <property type="component" value="Unassembled WGS sequence"/>
</dbReference>
<gene>
    <name evidence="2" type="ORF">GCM10010319_27070</name>
</gene>
<accession>A0ABN0WWX4</accession>
<evidence type="ECO:0000313" key="2">
    <source>
        <dbReference type="EMBL" id="GAA0348939.1"/>
    </source>
</evidence>
<feature type="compositionally biased region" description="Acidic residues" evidence="1">
    <location>
        <begin position="47"/>
        <end position="56"/>
    </location>
</feature>
<protein>
    <submittedName>
        <fullName evidence="2">Uncharacterized protein</fullName>
    </submittedName>
</protein>
<dbReference type="EMBL" id="BAAABW010000015">
    <property type="protein sequence ID" value="GAA0348939.1"/>
    <property type="molecule type" value="Genomic_DNA"/>
</dbReference>
<name>A0ABN0WWX4_9ACTN</name>
<keyword evidence="3" id="KW-1185">Reference proteome</keyword>
<proteinExistence type="predicted"/>
<sequence>MSRVGTSPIQHPQGGRTAMTGNDRQSGDGQVGGPYSSPGDPGNPMPEPDDTDIEDD</sequence>
<feature type="region of interest" description="Disordered" evidence="1">
    <location>
        <begin position="1"/>
        <end position="56"/>
    </location>
</feature>